<feature type="compositionally biased region" description="Low complexity" evidence="1">
    <location>
        <begin position="46"/>
        <end position="68"/>
    </location>
</feature>
<dbReference type="EMBL" id="CP038635">
    <property type="protein sequence ID" value="QBY52933.1"/>
    <property type="molecule type" value="Genomic_DNA"/>
</dbReference>
<evidence type="ECO:0000313" key="3">
    <source>
        <dbReference type="Proteomes" id="UP000295294"/>
    </source>
</evidence>
<reference evidence="2 3" key="1">
    <citation type="submission" date="2019-03" db="EMBL/GenBank/DDBJ databases">
        <title>Efficiently degradation of phenoxyalkanoic acid herbicides by Cupriavidus oxalaticus strain X32.</title>
        <authorList>
            <person name="Sheng X."/>
        </authorList>
    </citation>
    <scope>NUCLEOTIDE SEQUENCE [LARGE SCALE GENOMIC DNA]</scope>
    <source>
        <strain evidence="2 3">X32</strain>
    </source>
</reference>
<evidence type="ECO:0000256" key="1">
    <source>
        <dbReference type="SAM" id="MobiDB-lite"/>
    </source>
</evidence>
<accession>A0A4P7LI33</accession>
<proteinExistence type="predicted"/>
<organism evidence="2 3">
    <name type="scientific">Cupriavidus oxalaticus</name>
    <dbReference type="NCBI Taxonomy" id="96344"/>
    <lineage>
        <taxon>Bacteria</taxon>
        <taxon>Pseudomonadati</taxon>
        <taxon>Pseudomonadota</taxon>
        <taxon>Betaproteobacteria</taxon>
        <taxon>Burkholderiales</taxon>
        <taxon>Burkholderiaceae</taxon>
        <taxon>Cupriavidus</taxon>
    </lineage>
</organism>
<dbReference type="Proteomes" id="UP000295294">
    <property type="component" value="Chromosome 2"/>
</dbReference>
<feature type="compositionally biased region" description="Gly residues" evidence="1">
    <location>
        <begin position="35"/>
        <end position="45"/>
    </location>
</feature>
<dbReference type="AlphaFoldDB" id="A0A4P7LI33"/>
<gene>
    <name evidence="2" type="ORF">E0W60_17455</name>
</gene>
<evidence type="ECO:0000313" key="2">
    <source>
        <dbReference type="EMBL" id="QBY52933.1"/>
    </source>
</evidence>
<dbReference type="KEGG" id="cox:E0W60_17455"/>
<name>A0A4P7LI33_9BURK</name>
<protein>
    <submittedName>
        <fullName evidence="2">Uncharacterized protein</fullName>
    </submittedName>
</protein>
<feature type="region of interest" description="Disordered" evidence="1">
    <location>
        <begin position="18"/>
        <end position="101"/>
    </location>
</feature>
<sequence length="101" mass="10704">MHRRRAGCCWSVRSPVTADKTGTLPVCSPLPLAGEGQGVRAGGGIPPASTSSSRRPSPQPSPASGRGSTHAVRFNAGAVRTRRQQEFTAHQAVRRMETPCR</sequence>